<feature type="region of interest" description="Disordered" evidence="1">
    <location>
        <begin position="1077"/>
        <end position="1125"/>
    </location>
</feature>
<feature type="compositionally biased region" description="Low complexity" evidence="1">
    <location>
        <begin position="275"/>
        <end position="292"/>
    </location>
</feature>
<feature type="region of interest" description="Disordered" evidence="1">
    <location>
        <begin position="359"/>
        <end position="872"/>
    </location>
</feature>
<feature type="compositionally biased region" description="Gly residues" evidence="1">
    <location>
        <begin position="683"/>
        <end position="693"/>
    </location>
</feature>
<evidence type="ECO:0000313" key="2">
    <source>
        <dbReference type="EMBL" id="KAJ7336171.1"/>
    </source>
</evidence>
<feature type="compositionally biased region" description="Low complexity" evidence="1">
    <location>
        <begin position="244"/>
        <end position="264"/>
    </location>
</feature>
<proteinExistence type="predicted"/>
<evidence type="ECO:0000256" key="1">
    <source>
        <dbReference type="SAM" id="MobiDB-lite"/>
    </source>
</evidence>
<feature type="region of interest" description="Disordered" evidence="1">
    <location>
        <begin position="982"/>
        <end position="1015"/>
    </location>
</feature>
<gene>
    <name evidence="2" type="ORF">DFH08DRAFT_1018421</name>
</gene>
<feature type="compositionally biased region" description="Pro residues" evidence="1">
    <location>
        <begin position="646"/>
        <end position="655"/>
    </location>
</feature>
<feature type="compositionally biased region" description="Low complexity" evidence="1">
    <location>
        <begin position="420"/>
        <end position="431"/>
    </location>
</feature>
<sequence>MAMSVSAFPGPDNPAHRDRADRADREREMKEMKDLLAKNAGQESLSLPPTPAVYPTTSSGGWTVVHHGILGPAHTLEPFHPPTGSASGRRAHSSGHTTQRLPISSAAPRPWRPPPLDAPAARPLPVPPPLDTVSVGSTTFTRPPPAESSSSGAGKGKRRASVTVGLPLPVLEVASPASPASARPLPPLPPPSAGPSQSQSYASASSSSSVAGPSTSRQQQKPTAGSAHPKSRSRTPDRRVPYGASLPLAPAAASSSTSASSSSFSPPPPPPPPAGSSSSSAIPTTTSSSAGTMSPSIPAAGISSVGMSSMSPSIPTRTPRTAPSPTLPFDVWAMTVRPAAEMHGRGGAGIDRDRIGAEGYRLASEREQQRKRTLSNERPPVLSRKASAERDFTGAGVNAGPRRKTSGAVAASASLGNIGTGTSATAANTGGVRHQTSGGNLTLTGVGGRTLPRKNSVGAFPPPSPSAAMGAVGGGLRRKSSNSGTGAGSAGPSPSRPSSTQSRNTHSRAPSITSTSSSSQGNPQSSASSLSLGNVSTSATHTPNASNTHLPYSSASNTHLPAGGTPTLPPRGPPPPLVTVRTRPTPGHGHARSVSASGLAVSIGAGGLPPLVRKGSEGTVDNNERPNSNAPAQAQERIVPARPFAFVPPPPPPPLVTARSAGNLNPNLSAGLNLNTNLSPGSAGSGGSGGSGGKTHTSTGSGSTARGSPAPSPSRTTPPSSALAPGIGIGAAQRAASPPPPPPPPLSMAAVLRSRAGAVTPSSAYPAPWSAASSGSGPTSAYPSAATYGPSSAHGPASSSASSASTPSSARSTPSGFAWRYSGEGTDSPMTAATTPATSRDGGAWGDDQRKWAIPDTEAVPTRKSTPAVAASPLAQSASAATYSPTAAAVWSPISPQNKRERRRLRLHSPVEVGIAQTPSPEERELPVPPLTPPIHSHPLEDEGDGSTGPESALEAPEDGRGWLAALEGEVREQEMDGLLLSPPTFATADPQDFDPDDDELDLNDFDDGYLDDPNRLDTRIRARVERSPSPIRYARRASVDVDLIMSDSSDEEEDNMSDLDRAPSAYMADATSFDSPAASVFNDSRSTFSRARSTRSRRKRRNTRAAPPPVPLGSAAGLHRPRARSADSSILAFGDIGLAPSEMYRMEQAARAAKAALPPIPVQEMRYVYQAAAARLPASIPPSPAMLLGRGSDGSSQYDSASASVSGHGHGSSESGQHGRGSYYASPSTSKSSLPEKAPSRRETVKQSKKEKKEREKAEKEREKAMRKSIVPHRASFSLLRGGSGTANSSAEALMMRGATERASSSSGGSDEVARPQRANKNVLFRSLYGDPTRR</sequence>
<feature type="region of interest" description="Disordered" evidence="1">
    <location>
        <begin position="73"/>
        <end position="161"/>
    </location>
</feature>
<organism evidence="2 3">
    <name type="scientific">Mycena albidolilacea</name>
    <dbReference type="NCBI Taxonomy" id="1033008"/>
    <lineage>
        <taxon>Eukaryota</taxon>
        <taxon>Fungi</taxon>
        <taxon>Dikarya</taxon>
        <taxon>Basidiomycota</taxon>
        <taxon>Agaricomycotina</taxon>
        <taxon>Agaricomycetes</taxon>
        <taxon>Agaricomycetidae</taxon>
        <taxon>Agaricales</taxon>
        <taxon>Marasmiineae</taxon>
        <taxon>Mycenaceae</taxon>
        <taxon>Mycena</taxon>
    </lineage>
</organism>
<feature type="compositionally biased region" description="Low complexity" evidence="1">
    <location>
        <begin position="1194"/>
        <end position="1234"/>
    </location>
</feature>
<feature type="compositionally biased region" description="Low complexity" evidence="1">
    <location>
        <begin position="490"/>
        <end position="499"/>
    </location>
</feature>
<feature type="compositionally biased region" description="Low complexity" evidence="1">
    <location>
        <begin position="299"/>
        <end position="324"/>
    </location>
</feature>
<feature type="compositionally biased region" description="Basic and acidic residues" evidence="1">
    <location>
        <begin position="1239"/>
        <end position="1267"/>
    </location>
</feature>
<feature type="compositionally biased region" description="Low complexity" evidence="1">
    <location>
        <begin position="507"/>
        <end position="538"/>
    </location>
</feature>
<dbReference type="EMBL" id="JARIHO010000031">
    <property type="protein sequence ID" value="KAJ7336171.1"/>
    <property type="molecule type" value="Genomic_DNA"/>
</dbReference>
<feature type="compositionally biased region" description="Low complexity" evidence="1">
    <location>
        <begin position="194"/>
        <end position="217"/>
    </location>
</feature>
<accession>A0AAD7ELI8</accession>
<feature type="compositionally biased region" description="Polar residues" evidence="1">
    <location>
        <begin position="619"/>
        <end position="632"/>
    </location>
</feature>
<feature type="compositionally biased region" description="Pro residues" evidence="1">
    <location>
        <begin position="567"/>
        <end position="577"/>
    </location>
</feature>
<feature type="compositionally biased region" description="Pro residues" evidence="1">
    <location>
        <begin position="110"/>
        <end position="130"/>
    </location>
</feature>
<feature type="region of interest" description="Disordered" evidence="1">
    <location>
        <begin position="894"/>
        <end position="963"/>
    </location>
</feature>
<feature type="compositionally biased region" description="Low complexity" evidence="1">
    <location>
        <begin position="760"/>
        <end position="816"/>
    </location>
</feature>
<feature type="region of interest" description="Disordered" evidence="1">
    <location>
        <begin position="1180"/>
        <end position="1336"/>
    </location>
</feature>
<feature type="compositionally biased region" description="Polar residues" evidence="1">
    <location>
        <begin position="434"/>
        <end position="443"/>
    </location>
</feature>
<feature type="region of interest" description="Disordered" evidence="1">
    <location>
        <begin position="1"/>
        <end position="52"/>
    </location>
</feature>
<feature type="compositionally biased region" description="Low complexity" evidence="1">
    <location>
        <begin position="694"/>
        <end position="722"/>
    </location>
</feature>
<feature type="compositionally biased region" description="Acidic residues" evidence="1">
    <location>
        <begin position="992"/>
        <end position="1011"/>
    </location>
</feature>
<feature type="compositionally biased region" description="Polar residues" evidence="1">
    <location>
        <begin position="660"/>
        <end position="678"/>
    </location>
</feature>
<feature type="compositionally biased region" description="Basic residues" evidence="1">
    <location>
        <begin position="1093"/>
        <end position="1104"/>
    </location>
</feature>
<feature type="compositionally biased region" description="Pro residues" evidence="1">
    <location>
        <begin position="184"/>
        <end position="193"/>
    </location>
</feature>
<feature type="compositionally biased region" description="Pro residues" evidence="1">
    <location>
        <begin position="737"/>
        <end position="746"/>
    </location>
</feature>
<feature type="compositionally biased region" description="Low complexity" evidence="1">
    <location>
        <begin position="578"/>
        <end position="587"/>
    </location>
</feature>
<feature type="compositionally biased region" description="Pro residues" evidence="1">
    <location>
        <begin position="265"/>
        <end position="274"/>
    </location>
</feature>
<feature type="compositionally biased region" description="Basic and acidic residues" evidence="1">
    <location>
        <begin position="14"/>
        <end position="36"/>
    </location>
</feature>
<dbReference type="Proteomes" id="UP001218218">
    <property type="component" value="Unassembled WGS sequence"/>
</dbReference>
<keyword evidence="3" id="KW-1185">Reference proteome</keyword>
<evidence type="ECO:0000313" key="3">
    <source>
        <dbReference type="Proteomes" id="UP001218218"/>
    </source>
</evidence>
<feature type="region of interest" description="Disordered" evidence="1">
    <location>
        <begin position="175"/>
        <end position="328"/>
    </location>
</feature>
<reference evidence="2" key="1">
    <citation type="submission" date="2023-03" db="EMBL/GenBank/DDBJ databases">
        <title>Massive genome expansion in bonnet fungi (Mycena s.s.) driven by repeated elements and novel gene families across ecological guilds.</title>
        <authorList>
            <consortium name="Lawrence Berkeley National Laboratory"/>
            <person name="Harder C.B."/>
            <person name="Miyauchi S."/>
            <person name="Viragh M."/>
            <person name="Kuo A."/>
            <person name="Thoen E."/>
            <person name="Andreopoulos B."/>
            <person name="Lu D."/>
            <person name="Skrede I."/>
            <person name="Drula E."/>
            <person name="Henrissat B."/>
            <person name="Morin E."/>
            <person name="Kohler A."/>
            <person name="Barry K."/>
            <person name="LaButti K."/>
            <person name="Morin E."/>
            <person name="Salamov A."/>
            <person name="Lipzen A."/>
            <person name="Mereny Z."/>
            <person name="Hegedus B."/>
            <person name="Baldrian P."/>
            <person name="Stursova M."/>
            <person name="Weitz H."/>
            <person name="Taylor A."/>
            <person name="Grigoriev I.V."/>
            <person name="Nagy L.G."/>
            <person name="Martin F."/>
            <person name="Kauserud H."/>
        </authorList>
    </citation>
    <scope>NUCLEOTIDE SEQUENCE</scope>
    <source>
        <strain evidence="2">CBHHK002</strain>
    </source>
</reference>
<protein>
    <submittedName>
        <fullName evidence="2">Uncharacterized protein</fullName>
    </submittedName>
</protein>
<name>A0AAD7ELI8_9AGAR</name>
<comment type="caution">
    <text evidence="2">The sequence shown here is derived from an EMBL/GenBank/DDBJ whole genome shotgun (WGS) entry which is preliminary data.</text>
</comment>
<feature type="compositionally biased region" description="Polar residues" evidence="1">
    <location>
        <begin position="539"/>
        <end position="559"/>
    </location>
</feature>